<dbReference type="RefSeq" id="WP_379581441.1">
    <property type="nucleotide sequence ID" value="NZ_JBHUFV010000080.1"/>
</dbReference>
<name>A0ABW4TG11_9ACTN</name>
<evidence type="ECO:0008006" key="3">
    <source>
        <dbReference type="Google" id="ProtNLM"/>
    </source>
</evidence>
<comment type="caution">
    <text evidence="1">The sequence shown here is derived from an EMBL/GenBank/DDBJ whole genome shotgun (WGS) entry which is preliminary data.</text>
</comment>
<accession>A0ABW4TG11</accession>
<evidence type="ECO:0000313" key="2">
    <source>
        <dbReference type="Proteomes" id="UP001597368"/>
    </source>
</evidence>
<protein>
    <recommendedName>
        <fullName evidence="3">Exo-alpha-sialidase</fullName>
    </recommendedName>
</protein>
<evidence type="ECO:0000313" key="1">
    <source>
        <dbReference type="EMBL" id="MFD1939299.1"/>
    </source>
</evidence>
<organism evidence="1 2">
    <name type="scientific">Nonomuraea mangrovi</name>
    <dbReference type="NCBI Taxonomy" id="2316207"/>
    <lineage>
        <taxon>Bacteria</taxon>
        <taxon>Bacillati</taxon>
        <taxon>Actinomycetota</taxon>
        <taxon>Actinomycetes</taxon>
        <taxon>Streptosporangiales</taxon>
        <taxon>Streptosporangiaceae</taxon>
        <taxon>Nonomuraea</taxon>
    </lineage>
</organism>
<proteinExistence type="predicted"/>
<dbReference type="EMBL" id="JBHUFV010000080">
    <property type="protein sequence ID" value="MFD1939299.1"/>
    <property type="molecule type" value="Genomic_DNA"/>
</dbReference>
<sequence length="196" mass="21645">MRAFVDAQGNVGSTSTDPFEHGFASDWRIYKGDELIAGTALGDSGRIWVEPQRARYRIEYAIENHSTWARLSTRTKTVWAFDSEHVEGDPLVLPLLAVSYDALVDLRNRAASTKLGLTMAHQPGAKQSTIRDVTLETSSDDGKTWRSARQLRDMGHGAYEATIERPSSGLVSLRVTASDTEGATITQEVIRAYGMR</sequence>
<reference evidence="2" key="1">
    <citation type="journal article" date="2019" name="Int. J. Syst. Evol. Microbiol.">
        <title>The Global Catalogue of Microorganisms (GCM) 10K type strain sequencing project: providing services to taxonomists for standard genome sequencing and annotation.</title>
        <authorList>
            <consortium name="The Broad Institute Genomics Platform"/>
            <consortium name="The Broad Institute Genome Sequencing Center for Infectious Disease"/>
            <person name="Wu L."/>
            <person name="Ma J."/>
        </authorList>
    </citation>
    <scope>NUCLEOTIDE SEQUENCE [LARGE SCALE GENOMIC DNA]</scope>
    <source>
        <strain evidence="2">ICMP 6774ER</strain>
    </source>
</reference>
<dbReference type="Proteomes" id="UP001597368">
    <property type="component" value="Unassembled WGS sequence"/>
</dbReference>
<keyword evidence="2" id="KW-1185">Reference proteome</keyword>
<gene>
    <name evidence="1" type="ORF">ACFSKW_48345</name>
</gene>